<dbReference type="OrthoDB" id="5402150at2"/>
<gene>
    <name evidence="2" type="ORF">PSAL_013830</name>
</gene>
<evidence type="ECO:0000313" key="3">
    <source>
        <dbReference type="Proteomes" id="UP000283786"/>
    </source>
</evidence>
<dbReference type="KEGG" id="palw:PSAL_013830"/>
<dbReference type="EMBL" id="CP060436">
    <property type="protein sequence ID" value="QPM90148.1"/>
    <property type="molecule type" value="Genomic_DNA"/>
</dbReference>
<dbReference type="AlphaFoldDB" id="A0A418SJ68"/>
<dbReference type="SUPFAM" id="SSF158682">
    <property type="entry name" value="TerB-like"/>
    <property type="match status" value="1"/>
</dbReference>
<name>A0A418SJ68_9RHOB</name>
<dbReference type="InterPro" id="IPR007791">
    <property type="entry name" value="DjlA_N"/>
</dbReference>
<organism evidence="2 3">
    <name type="scientific">Pseudooceanicola algae</name>
    <dbReference type="NCBI Taxonomy" id="1537215"/>
    <lineage>
        <taxon>Bacteria</taxon>
        <taxon>Pseudomonadati</taxon>
        <taxon>Pseudomonadota</taxon>
        <taxon>Alphaproteobacteria</taxon>
        <taxon>Rhodobacterales</taxon>
        <taxon>Paracoccaceae</taxon>
        <taxon>Pseudooceanicola</taxon>
    </lineage>
</organism>
<reference evidence="2 3" key="1">
    <citation type="submission" date="2020-08" db="EMBL/GenBank/DDBJ databases">
        <title>Genome sequence of Rhodobacteraceae bacterium Lw-13e.</title>
        <authorList>
            <person name="Poehlein A."/>
            <person name="Wolter L."/>
            <person name="Daniel R."/>
            <person name="Brinkhoff T."/>
        </authorList>
    </citation>
    <scope>NUCLEOTIDE SEQUENCE [LARGE SCALE GENOMIC DNA]</scope>
    <source>
        <strain evidence="2 3">Lw-13e</strain>
    </source>
</reference>
<dbReference type="Gene3D" id="1.10.3680.10">
    <property type="entry name" value="TerB-like"/>
    <property type="match status" value="1"/>
</dbReference>
<sequence>MFADFLTRLTAPRPDPLTDGDARLALAALLVRVAQSDGIYETAERKTIARILATRYALGTADCEALMQNAETLEGQAPDTVRFTRAIKDTVPYEDRLSVIESLWAVALSDGEREAEEDALLRVVVSLLGISDPDSARARHMAQNNLQ</sequence>
<feature type="domain" description="Co-chaperone DjlA N-terminal" evidence="1">
    <location>
        <begin position="23"/>
        <end position="140"/>
    </location>
</feature>
<protein>
    <recommendedName>
        <fullName evidence="1">Co-chaperone DjlA N-terminal domain-containing protein</fullName>
    </recommendedName>
</protein>
<dbReference type="Proteomes" id="UP000283786">
    <property type="component" value="Chromosome"/>
</dbReference>
<dbReference type="CDD" id="cd07313">
    <property type="entry name" value="terB_like_2"/>
    <property type="match status" value="1"/>
</dbReference>
<keyword evidence="3" id="KW-1185">Reference proteome</keyword>
<dbReference type="Pfam" id="PF05099">
    <property type="entry name" value="TerB"/>
    <property type="match status" value="1"/>
</dbReference>
<dbReference type="InterPro" id="IPR029024">
    <property type="entry name" value="TerB-like"/>
</dbReference>
<evidence type="ECO:0000313" key="2">
    <source>
        <dbReference type="EMBL" id="QPM90148.1"/>
    </source>
</evidence>
<accession>A0A418SJ68</accession>
<evidence type="ECO:0000259" key="1">
    <source>
        <dbReference type="Pfam" id="PF05099"/>
    </source>
</evidence>
<dbReference type="RefSeq" id="WP_119838333.1">
    <property type="nucleotide sequence ID" value="NZ_CP060436.1"/>
</dbReference>
<proteinExistence type="predicted"/>